<comment type="similarity">
    <text evidence="2 10">Belongs to the TRAFAC class TrmE-Era-EngA-EngB-Septin-like GTPase superfamily. EngB GTPase family.</text>
</comment>
<dbReference type="NCBIfam" id="TIGR03598">
    <property type="entry name" value="GTPase_YsxC"/>
    <property type="match status" value="1"/>
</dbReference>
<dbReference type="SUPFAM" id="SSF52540">
    <property type="entry name" value="P-loop containing nucleoside triphosphate hydrolases"/>
    <property type="match status" value="1"/>
</dbReference>
<dbReference type="PANTHER" id="PTHR11649">
    <property type="entry name" value="MSS1/TRME-RELATED GTP-BINDING PROTEIN"/>
    <property type="match status" value="1"/>
</dbReference>
<evidence type="ECO:0000256" key="7">
    <source>
        <dbReference type="ARBA" id="ARBA00023134"/>
    </source>
</evidence>
<accession>A0ABY4CL80</accession>
<evidence type="ECO:0000313" key="13">
    <source>
        <dbReference type="Proteomes" id="UP000830167"/>
    </source>
</evidence>
<keyword evidence="8 10" id="KW-0717">Septation</keyword>
<evidence type="ECO:0000256" key="1">
    <source>
        <dbReference type="ARBA" id="ARBA00001946"/>
    </source>
</evidence>
<comment type="cofactor">
    <cofactor evidence="1">
        <name>Mg(2+)</name>
        <dbReference type="ChEBI" id="CHEBI:18420"/>
    </cofactor>
</comment>
<dbReference type="PANTHER" id="PTHR11649:SF13">
    <property type="entry name" value="ENGB-TYPE G DOMAIN-CONTAINING PROTEIN"/>
    <property type="match status" value="1"/>
</dbReference>
<evidence type="ECO:0000256" key="10">
    <source>
        <dbReference type="HAMAP-Rule" id="MF_00321"/>
    </source>
</evidence>
<dbReference type="Proteomes" id="UP000830167">
    <property type="component" value="Chromosome"/>
</dbReference>
<protein>
    <recommendedName>
        <fullName evidence="10">Probable GTP-binding protein EngB</fullName>
    </recommendedName>
</protein>
<dbReference type="InterPro" id="IPR030393">
    <property type="entry name" value="G_ENGB_dom"/>
</dbReference>
<gene>
    <name evidence="12" type="primary">yihA</name>
    <name evidence="10" type="synonym">engB</name>
    <name evidence="12" type="ORF">LSG31_20365</name>
</gene>
<dbReference type="InterPro" id="IPR006073">
    <property type="entry name" value="GTP-bd"/>
</dbReference>
<evidence type="ECO:0000256" key="6">
    <source>
        <dbReference type="ARBA" id="ARBA00022842"/>
    </source>
</evidence>
<evidence type="ECO:0000256" key="9">
    <source>
        <dbReference type="ARBA" id="ARBA00023306"/>
    </source>
</evidence>
<dbReference type="HAMAP" id="MF_00321">
    <property type="entry name" value="GTPase_EngB"/>
    <property type="match status" value="1"/>
</dbReference>
<dbReference type="Pfam" id="PF01926">
    <property type="entry name" value="MMR_HSR1"/>
    <property type="match status" value="1"/>
</dbReference>
<keyword evidence="9 10" id="KW-0131">Cell cycle</keyword>
<dbReference type="PROSITE" id="PS51706">
    <property type="entry name" value="G_ENGB"/>
    <property type="match status" value="1"/>
</dbReference>
<sequence>MIIKSVEFIISAVKPEQYPDVSMPEIALVGRSNVGKSSLINKMLNRRNVARVSSKPGKTQTINFFLINQQFHLVDLPGYGYAKVSKSQKEQWGKMIERYLSKRGPLRAVIQLVDIRHAPSKEDVQMYQWLSHFHVPTAVIATKADKISKGQWQKHVKIIKQTLGMEKHAQVQVFSSETGVGKDEAWQMFEQFLFGAGTVADVDAHASAVETIEG</sequence>
<comment type="function">
    <text evidence="10">Necessary for normal cell division and for the maintenance of normal septation.</text>
</comment>
<evidence type="ECO:0000313" key="12">
    <source>
        <dbReference type="EMBL" id="UOF90187.1"/>
    </source>
</evidence>
<dbReference type="RefSeq" id="WP_347436880.1">
    <property type="nucleotide sequence ID" value="NZ_CP089291.1"/>
</dbReference>
<keyword evidence="5 10" id="KW-0547">Nucleotide-binding</keyword>
<proteinExistence type="inferred from homology"/>
<keyword evidence="3 10" id="KW-0132">Cell division</keyword>
<keyword evidence="13" id="KW-1185">Reference proteome</keyword>
<evidence type="ECO:0000256" key="5">
    <source>
        <dbReference type="ARBA" id="ARBA00022741"/>
    </source>
</evidence>
<dbReference type="Gene3D" id="3.40.50.300">
    <property type="entry name" value="P-loop containing nucleotide triphosphate hydrolases"/>
    <property type="match status" value="1"/>
</dbReference>
<dbReference type="InterPro" id="IPR019987">
    <property type="entry name" value="GTP-bd_ribosome_bio_YsxC"/>
</dbReference>
<name>A0ABY4CL80_9BACL</name>
<keyword evidence="4" id="KW-0479">Metal-binding</keyword>
<reference evidence="12" key="1">
    <citation type="submission" date="2021-12" db="EMBL/GenBank/DDBJ databases">
        <title>Alicyclobacillaceae gen. nov., sp. nov., isolated from chalcocite enrichment system.</title>
        <authorList>
            <person name="Jiang Z."/>
        </authorList>
    </citation>
    <scope>NUCLEOTIDE SEQUENCE</scope>
    <source>
        <strain evidence="12">MYW30-H2</strain>
    </source>
</reference>
<dbReference type="EMBL" id="CP089291">
    <property type="protein sequence ID" value="UOF90187.1"/>
    <property type="molecule type" value="Genomic_DNA"/>
</dbReference>
<evidence type="ECO:0000256" key="2">
    <source>
        <dbReference type="ARBA" id="ARBA00009638"/>
    </source>
</evidence>
<evidence type="ECO:0000259" key="11">
    <source>
        <dbReference type="PROSITE" id="PS51706"/>
    </source>
</evidence>
<dbReference type="CDD" id="cd01876">
    <property type="entry name" value="YihA_EngB"/>
    <property type="match status" value="1"/>
</dbReference>
<keyword evidence="7 10" id="KW-0342">GTP-binding</keyword>
<dbReference type="InterPro" id="IPR027417">
    <property type="entry name" value="P-loop_NTPase"/>
</dbReference>
<organism evidence="12 13">
    <name type="scientific">Fodinisporobacter ferrooxydans</name>
    <dbReference type="NCBI Taxonomy" id="2901836"/>
    <lineage>
        <taxon>Bacteria</taxon>
        <taxon>Bacillati</taxon>
        <taxon>Bacillota</taxon>
        <taxon>Bacilli</taxon>
        <taxon>Bacillales</taxon>
        <taxon>Alicyclobacillaceae</taxon>
        <taxon>Fodinisporobacter</taxon>
    </lineage>
</organism>
<feature type="domain" description="EngB-type G" evidence="11">
    <location>
        <begin position="22"/>
        <end position="195"/>
    </location>
</feature>
<evidence type="ECO:0000256" key="3">
    <source>
        <dbReference type="ARBA" id="ARBA00022618"/>
    </source>
</evidence>
<evidence type="ECO:0000256" key="4">
    <source>
        <dbReference type="ARBA" id="ARBA00022723"/>
    </source>
</evidence>
<keyword evidence="6" id="KW-0460">Magnesium</keyword>
<evidence type="ECO:0000256" key="8">
    <source>
        <dbReference type="ARBA" id="ARBA00023210"/>
    </source>
</evidence>